<reference evidence="2" key="2">
    <citation type="journal article" date="2015" name="Data Brief">
        <title>Shoot transcriptome of the giant reed, Arundo donax.</title>
        <authorList>
            <person name="Barrero R.A."/>
            <person name="Guerrero F.D."/>
            <person name="Moolhuijzen P."/>
            <person name="Goolsby J.A."/>
            <person name="Tidwell J."/>
            <person name="Bellgard S.E."/>
            <person name="Bellgard M.I."/>
        </authorList>
    </citation>
    <scope>NUCLEOTIDE SEQUENCE</scope>
    <source>
        <tissue evidence="2">Shoot tissue taken approximately 20 cm above the soil surface</tissue>
    </source>
</reference>
<proteinExistence type="predicted"/>
<dbReference type="AlphaFoldDB" id="A0A0A8Y9M0"/>
<evidence type="ECO:0000256" key="1">
    <source>
        <dbReference type="SAM" id="MobiDB-lite"/>
    </source>
</evidence>
<reference evidence="2" key="1">
    <citation type="submission" date="2014-09" db="EMBL/GenBank/DDBJ databases">
        <authorList>
            <person name="Magalhaes I.L.F."/>
            <person name="Oliveira U."/>
            <person name="Santos F.R."/>
            <person name="Vidigal T.H.D.A."/>
            <person name="Brescovit A.D."/>
            <person name="Santos A.J."/>
        </authorList>
    </citation>
    <scope>NUCLEOTIDE SEQUENCE</scope>
    <source>
        <tissue evidence="2">Shoot tissue taken approximately 20 cm above the soil surface</tissue>
    </source>
</reference>
<protein>
    <submittedName>
        <fullName evidence="2">Uncharacterized protein</fullName>
    </submittedName>
</protein>
<dbReference type="EMBL" id="GBRH01275862">
    <property type="protein sequence ID" value="JAD22033.1"/>
    <property type="molecule type" value="Transcribed_RNA"/>
</dbReference>
<name>A0A0A8Y9M0_ARUDO</name>
<evidence type="ECO:0000313" key="2">
    <source>
        <dbReference type="EMBL" id="JAD22033.1"/>
    </source>
</evidence>
<organism evidence="2">
    <name type="scientific">Arundo donax</name>
    <name type="common">Giant reed</name>
    <name type="synonym">Donax arundinaceus</name>
    <dbReference type="NCBI Taxonomy" id="35708"/>
    <lineage>
        <taxon>Eukaryota</taxon>
        <taxon>Viridiplantae</taxon>
        <taxon>Streptophyta</taxon>
        <taxon>Embryophyta</taxon>
        <taxon>Tracheophyta</taxon>
        <taxon>Spermatophyta</taxon>
        <taxon>Magnoliopsida</taxon>
        <taxon>Liliopsida</taxon>
        <taxon>Poales</taxon>
        <taxon>Poaceae</taxon>
        <taxon>PACMAD clade</taxon>
        <taxon>Arundinoideae</taxon>
        <taxon>Arundineae</taxon>
        <taxon>Arundo</taxon>
    </lineage>
</organism>
<accession>A0A0A8Y9M0</accession>
<sequence>MKPTVATCSLRRLRPRPRQWSSDAGGGVDAERSGVPGFAEPSERRRCSLRTGSGRCRGYWITVRTPASTTASPPLASAASLSSVPRRCVHGLRLRPLLRHLLPRPPRRASSRAAVSADSPFDRSFASTVRRQDTPPTATAKLGGAPDSAELGAAWLPTGRA</sequence>
<feature type="region of interest" description="Disordered" evidence="1">
    <location>
        <begin position="105"/>
        <end position="161"/>
    </location>
</feature>
<feature type="compositionally biased region" description="Polar residues" evidence="1">
    <location>
        <begin position="125"/>
        <end position="137"/>
    </location>
</feature>
<feature type="region of interest" description="Disordered" evidence="1">
    <location>
        <begin position="1"/>
        <end position="45"/>
    </location>
</feature>